<dbReference type="GO" id="GO:0005929">
    <property type="term" value="C:cilium"/>
    <property type="evidence" value="ECO:0007669"/>
    <property type="project" value="UniProtKB-SubCell"/>
</dbReference>
<comment type="similarity">
    <text evidence="2">Belongs to the IFT56 family.</text>
</comment>
<comment type="caution">
    <text evidence="6">The sequence shown here is derived from an EMBL/GenBank/DDBJ whole genome shotgun (WGS) entry which is preliminary data.</text>
</comment>
<evidence type="ECO:0000256" key="5">
    <source>
        <dbReference type="ARBA" id="ARBA00023273"/>
    </source>
</evidence>
<evidence type="ECO:0000256" key="1">
    <source>
        <dbReference type="ARBA" id="ARBA00004138"/>
    </source>
</evidence>
<evidence type="ECO:0000313" key="6">
    <source>
        <dbReference type="EMBL" id="KAL3805736.1"/>
    </source>
</evidence>
<evidence type="ECO:0000256" key="3">
    <source>
        <dbReference type="ARBA" id="ARBA00022737"/>
    </source>
</evidence>
<comment type="subcellular location">
    <subcellularLocation>
        <location evidence="1">Cell projection</location>
        <location evidence="1">Cilium</location>
    </subcellularLocation>
</comment>
<keyword evidence="5" id="KW-0966">Cell projection</keyword>
<dbReference type="PANTHER" id="PTHR14781">
    <property type="entry name" value="INTRAFLAGELLAR TRANSPORT PROTEIN 56"/>
    <property type="match status" value="1"/>
</dbReference>
<dbReference type="AlphaFoldDB" id="A0ABD3R5C8"/>
<sequence length="544" mass="61251">MENKAIRSMPELGNFEEYIEKKDYVGALAILNFGKLENLNPVDKLLWRGYCYSRLGGRTNYNRAREAYLELLSGNFDGFDIPEVTRLFLAIVYVQLGQYADAEEMAFLFHQDSELKSRILLHLAQKTKDETKLAKHRLALSYSKEDILSAAAVEFAFRHRYQEAVDVYRSILIAGNVDDIALYVYTAMALFNMGRHEQSMEALSIYCQAQPNSLFAANLKACNMFHLYNGKVALDVLDALCDDKGKDKNDLIRHNTIVFNNGEKALQILPGLVDCVPEARLNLAIYYIKQGEIDAAADLIGDMDADSPQSHFVLGILNVERGKTMGDVKALTTACHHFQSMGEASTECDTVAGRQCMAMYFYLMKQFENSNVFLDSIKEHSEDADDFNWNYGISLAASGKFKEGLETLLKVSNEMSSELACVAWIVKCYIATNSPHEAWECYLQIEDSNIANNVLRFIGNECYKIGGGMYLFSAKSFAELLKTDDYSNMDHDGLIGACVGYFRHTIQNKHKADSDLKDVVDMLETSSVPKCQQVAEGIRRFLRG</sequence>
<gene>
    <name evidence="6" type="ORF">ACHAW5_004481</name>
</gene>
<dbReference type="Pfam" id="PF07721">
    <property type="entry name" value="TPR_4"/>
    <property type="match status" value="2"/>
</dbReference>
<keyword evidence="4" id="KW-0802">TPR repeat</keyword>
<evidence type="ECO:0000256" key="4">
    <source>
        <dbReference type="ARBA" id="ARBA00022803"/>
    </source>
</evidence>
<evidence type="ECO:0008006" key="8">
    <source>
        <dbReference type="Google" id="ProtNLM"/>
    </source>
</evidence>
<evidence type="ECO:0000256" key="2">
    <source>
        <dbReference type="ARBA" id="ARBA00007834"/>
    </source>
</evidence>
<dbReference type="Gene3D" id="1.25.40.10">
    <property type="entry name" value="Tetratricopeptide repeat domain"/>
    <property type="match status" value="2"/>
</dbReference>
<keyword evidence="7" id="KW-1185">Reference proteome</keyword>
<dbReference type="EMBL" id="JALLAZ020000020">
    <property type="protein sequence ID" value="KAL3805736.1"/>
    <property type="molecule type" value="Genomic_DNA"/>
</dbReference>
<reference evidence="6 7" key="1">
    <citation type="submission" date="2024-10" db="EMBL/GenBank/DDBJ databases">
        <title>Updated reference genomes for cyclostephanoid diatoms.</title>
        <authorList>
            <person name="Roberts W.R."/>
            <person name="Alverson A.J."/>
        </authorList>
    </citation>
    <scope>NUCLEOTIDE SEQUENCE [LARGE SCALE GENOMIC DNA]</scope>
    <source>
        <strain evidence="6 7">AJA276-08</strain>
    </source>
</reference>
<dbReference type="PANTHER" id="PTHR14781:SF0">
    <property type="entry name" value="INTRAFLAGELLAR TRANSPORT PROTEIN 56"/>
    <property type="match status" value="1"/>
</dbReference>
<dbReference type="Proteomes" id="UP001530315">
    <property type="component" value="Unassembled WGS sequence"/>
</dbReference>
<accession>A0ABD3R5C8</accession>
<dbReference type="SUPFAM" id="SSF48452">
    <property type="entry name" value="TPR-like"/>
    <property type="match status" value="3"/>
</dbReference>
<keyword evidence="3" id="KW-0677">Repeat</keyword>
<protein>
    <recommendedName>
        <fullName evidence="8">Tetratricopeptide repeat protein 26</fullName>
    </recommendedName>
</protein>
<name>A0ABD3R5C8_9STRA</name>
<proteinExistence type="inferred from homology"/>
<dbReference type="InterPro" id="IPR030511">
    <property type="entry name" value="TTC26"/>
</dbReference>
<dbReference type="InterPro" id="IPR011990">
    <property type="entry name" value="TPR-like_helical_dom_sf"/>
</dbReference>
<dbReference type="InterPro" id="IPR011717">
    <property type="entry name" value="TPR-4"/>
</dbReference>
<evidence type="ECO:0000313" key="7">
    <source>
        <dbReference type="Proteomes" id="UP001530315"/>
    </source>
</evidence>
<organism evidence="6 7">
    <name type="scientific">Stephanodiscus triporus</name>
    <dbReference type="NCBI Taxonomy" id="2934178"/>
    <lineage>
        <taxon>Eukaryota</taxon>
        <taxon>Sar</taxon>
        <taxon>Stramenopiles</taxon>
        <taxon>Ochrophyta</taxon>
        <taxon>Bacillariophyta</taxon>
        <taxon>Coscinodiscophyceae</taxon>
        <taxon>Thalassiosirophycidae</taxon>
        <taxon>Stephanodiscales</taxon>
        <taxon>Stephanodiscaceae</taxon>
        <taxon>Stephanodiscus</taxon>
    </lineage>
</organism>